<dbReference type="OMA" id="YAFNDVH"/>
<dbReference type="Gene3D" id="1.25.40.10">
    <property type="entry name" value="Tetratricopeptide repeat domain"/>
    <property type="match status" value="1"/>
</dbReference>
<keyword evidence="6" id="KW-1185">Reference proteome</keyword>
<evidence type="ECO:0000256" key="2">
    <source>
        <dbReference type="ARBA" id="ARBA00019992"/>
    </source>
</evidence>
<dbReference type="InterPro" id="IPR033891">
    <property type="entry name" value="TTC38"/>
</dbReference>
<evidence type="ECO:0000256" key="4">
    <source>
        <dbReference type="ARBA" id="ARBA00022803"/>
    </source>
</evidence>
<dbReference type="Proteomes" id="UP000594260">
    <property type="component" value="Unplaced"/>
</dbReference>
<protein>
    <recommendedName>
        <fullName evidence="2">Tetratricopeptide repeat protein 38</fullName>
    </recommendedName>
</protein>
<organism evidence="5 6">
    <name type="scientific">Varroa destructor</name>
    <name type="common">Honeybee mite</name>
    <dbReference type="NCBI Taxonomy" id="109461"/>
    <lineage>
        <taxon>Eukaryota</taxon>
        <taxon>Metazoa</taxon>
        <taxon>Ecdysozoa</taxon>
        <taxon>Arthropoda</taxon>
        <taxon>Chelicerata</taxon>
        <taxon>Arachnida</taxon>
        <taxon>Acari</taxon>
        <taxon>Parasitiformes</taxon>
        <taxon>Mesostigmata</taxon>
        <taxon>Gamasina</taxon>
        <taxon>Dermanyssoidea</taxon>
        <taxon>Varroidae</taxon>
        <taxon>Varroa</taxon>
    </lineage>
</organism>
<dbReference type="InterPro" id="IPR011990">
    <property type="entry name" value="TPR-like_helical_dom_sf"/>
</dbReference>
<dbReference type="PANTHER" id="PTHR16263">
    <property type="entry name" value="TETRATRICOPEPTIDE REPEAT PROTEIN 38"/>
    <property type="match status" value="1"/>
</dbReference>
<keyword evidence="4" id="KW-0802">TPR repeat</keyword>
<evidence type="ECO:0000313" key="5">
    <source>
        <dbReference type="EnsemblMetazoa" id="XP_022654393"/>
    </source>
</evidence>
<sequence length="457" mass="51695">MPFHVYRDIAGWQSQNLPITTTSNEASRMFDSCISQFIAWREDEYGLGTAMEKMVSADPEFVLGKVLVHTLNLIGTGDSGKKNPKIIEELKFLRGIAKIQGVSERERLHLEAALRLAEGSMHTACEVWEKILQSHPTDMLAIKAAHDCYFYLGKQQDMRTSIERVMPKWKTDLPLYSYLYGMQAFGLCETGSYEKASQMALRGLELNRNDAWATHANAHVFEMTTQPSQGISFMSRTVADWQPCGLLACHNFWHWALYHIEKGETEAAIDLFDSEVEKRCGSGSMLDYVDGASLLYRLELEGINVGRRWTSLYAVTKEHLYDHILVFNDAHFAMTLLGLKDKEHFNKFQGSLNSVEDVAEIDNTKITTLFGKKLIQAMKDYSEGNFDACASVLIPLESQLVQMGGSDAQRDVFNLLLLNAAIRSHNHQEDAKKLLDCRAAVRRASPMVNRLKKRLVP</sequence>
<evidence type="ECO:0000256" key="3">
    <source>
        <dbReference type="ARBA" id="ARBA00022737"/>
    </source>
</evidence>
<dbReference type="InParanoid" id="A0A7M7MDN7"/>
<evidence type="ECO:0000313" key="6">
    <source>
        <dbReference type="Proteomes" id="UP000594260"/>
    </source>
</evidence>
<dbReference type="KEGG" id="vde:111247567"/>
<accession>A0A7M7MDN7</accession>
<dbReference type="OrthoDB" id="1427555at2759"/>
<name>A0A7M7MDN7_VARDE</name>
<dbReference type="GeneID" id="111247567"/>
<dbReference type="EnsemblMetazoa" id="XM_022798658">
    <property type="protein sequence ID" value="XP_022654393"/>
    <property type="gene ID" value="LOC111247567"/>
</dbReference>
<dbReference type="SUPFAM" id="SSF48452">
    <property type="entry name" value="TPR-like"/>
    <property type="match status" value="1"/>
</dbReference>
<evidence type="ECO:0000256" key="1">
    <source>
        <dbReference type="ARBA" id="ARBA00005857"/>
    </source>
</evidence>
<dbReference type="RefSeq" id="XP_022654393.1">
    <property type="nucleotide sequence ID" value="XM_022798658.1"/>
</dbReference>
<comment type="similarity">
    <text evidence="1">Belongs to the TTC38 family.</text>
</comment>
<reference evidence="5" key="1">
    <citation type="submission" date="2021-01" db="UniProtKB">
        <authorList>
            <consortium name="EnsemblMetazoa"/>
        </authorList>
    </citation>
    <scope>IDENTIFICATION</scope>
</reference>
<proteinExistence type="inferred from homology"/>
<dbReference type="AlphaFoldDB" id="A0A7M7MDN7"/>
<keyword evidence="3" id="KW-0677">Repeat</keyword>
<dbReference type="PANTHER" id="PTHR16263:SF4">
    <property type="entry name" value="TETRATRICOPEPTIDE REPEAT PROTEIN 38"/>
    <property type="match status" value="1"/>
</dbReference>
<dbReference type="CDD" id="cd05804">
    <property type="entry name" value="StaR_like"/>
    <property type="match status" value="1"/>
</dbReference>